<reference evidence="2 3" key="1">
    <citation type="journal article" date="2023" name="Hortic Res">
        <title>Pangenome of water caltrop reveals structural variations and asymmetric subgenome divergence after allopolyploidization.</title>
        <authorList>
            <person name="Zhang X."/>
            <person name="Chen Y."/>
            <person name="Wang L."/>
            <person name="Yuan Y."/>
            <person name="Fang M."/>
            <person name="Shi L."/>
            <person name="Lu R."/>
            <person name="Comes H.P."/>
            <person name="Ma Y."/>
            <person name="Chen Y."/>
            <person name="Huang G."/>
            <person name="Zhou Y."/>
            <person name="Zheng Z."/>
            <person name="Qiu Y."/>
        </authorList>
    </citation>
    <scope>NUCLEOTIDE SEQUENCE [LARGE SCALE GENOMIC DNA]</scope>
    <source>
        <tissue evidence="2">Roots</tissue>
    </source>
</reference>
<evidence type="ECO:0000313" key="3">
    <source>
        <dbReference type="Proteomes" id="UP001345219"/>
    </source>
</evidence>
<keyword evidence="1" id="KW-0472">Membrane</keyword>
<organism evidence="2 3">
    <name type="scientific">Trapa incisa</name>
    <dbReference type="NCBI Taxonomy" id="236973"/>
    <lineage>
        <taxon>Eukaryota</taxon>
        <taxon>Viridiplantae</taxon>
        <taxon>Streptophyta</taxon>
        <taxon>Embryophyta</taxon>
        <taxon>Tracheophyta</taxon>
        <taxon>Spermatophyta</taxon>
        <taxon>Magnoliopsida</taxon>
        <taxon>eudicotyledons</taxon>
        <taxon>Gunneridae</taxon>
        <taxon>Pentapetalae</taxon>
        <taxon>rosids</taxon>
        <taxon>malvids</taxon>
        <taxon>Myrtales</taxon>
        <taxon>Lythraceae</taxon>
        <taxon>Trapa</taxon>
    </lineage>
</organism>
<proteinExistence type="predicted"/>
<dbReference type="Proteomes" id="UP001345219">
    <property type="component" value="Chromosome 12"/>
</dbReference>
<protein>
    <submittedName>
        <fullName evidence="2">Uncharacterized protein</fullName>
    </submittedName>
</protein>
<comment type="caution">
    <text evidence="2">The sequence shown here is derived from an EMBL/GenBank/DDBJ whole genome shotgun (WGS) entry which is preliminary data.</text>
</comment>
<feature type="transmembrane region" description="Helical" evidence="1">
    <location>
        <begin position="63"/>
        <end position="82"/>
    </location>
</feature>
<evidence type="ECO:0000256" key="1">
    <source>
        <dbReference type="SAM" id="Phobius"/>
    </source>
</evidence>
<dbReference type="AlphaFoldDB" id="A0AAN7GT50"/>
<keyword evidence="1" id="KW-0812">Transmembrane</keyword>
<name>A0AAN7GT50_9MYRT</name>
<gene>
    <name evidence="2" type="ORF">SAY87_014760</name>
</gene>
<evidence type="ECO:0000313" key="2">
    <source>
        <dbReference type="EMBL" id="KAK4748174.1"/>
    </source>
</evidence>
<keyword evidence="1" id="KW-1133">Transmembrane helix</keyword>
<dbReference type="EMBL" id="JAXIOK010000019">
    <property type="protein sequence ID" value="KAK4748174.1"/>
    <property type="molecule type" value="Genomic_DNA"/>
</dbReference>
<keyword evidence="3" id="KW-1185">Reference proteome</keyword>
<accession>A0AAN7GT50</accession>
<sequence length="133" mass="14852">MASTQGQLITSKENIPVAPLHVGELIIKILFTAMCYNDAYTWTCKVNSWELDQVNNVVSLINFLSYFHCFVFGLLLATFVLASRVTSTSFFAAQKFMNYCPPTPLSIPDISPASLPVRRTTNHSMLDSDLIVK</sequence>